<keyword evidence="3" id="KW-1185">Reference proteome</keyword>
<reference evidence="2 3" key="1">
    <citation type="submission" date="2016-10" db="EMBL/GenBank/DDBJ databases">
        <authorList>
            <person name="de Groot N.N."/>
        </authorList>
    </citation>
    <scope>NUCLEOTIDE SEQUENCE [LARGE SCALE GENOMIC DNA]</scope>
    <source>
        <strain evidence="2 3">DSM 46701</strain>
    </source>
</reference>
<feature type="transmembrane region" description="Helical" evidence="1">
    <location>
        <begin position="85"/>
        <end position="107"/>
    </location>
</feature>
<organism evidence="2 3">
    <name type="scientific">Lihuaxuella thermophila</name>
    <dbReference type="NCBI Taxonomy" id="1173111"/>
    <lineage>
        <taxon>Bacteria</taxon>
        <taxon>Bacillati</taxon>
        <taxon>Bacillota</taxon>
        <taxon>Bacilli</taxon>
        <taxon>Bacillales</taxon>
        <taxon>Thermoactinomycetaceae</taxon>
        <taxon>Lihuaxuella</taxon>
    </lineage>
</organism>
<protein>
    <submittedName>
        <fullName evidence="2">Uncharacterized protein</fullName>
    </submittedName>
</protein>
<gene>
    <name evidence="2" type="ORF">SAMN05444955_103189</name>
</gene>
<dbReference type="EMBL" id="FOCQ01000003">
    <property type="protein sequence ID" value="SEM92350.1"/>
    <property type="molecule type" value="Genomic_DNA"/>
</dbReference>
<dbReference type="RefSeq" id="WP_089965769.1">
    <property type="nucleotide sequence ID" value="NZ_FOCQ01000003.1"/>
</dbReference>
<sequence length="127" mass="13872">MLKEAKTGTDKEVGFVVIEGFLALGLTVFFIIMTDHHHVRCVGEAQAAPAYFGLVLFGGPLLLLFFIVIMVILRRLGHGQMKLHGMKLFILVVVSQLLVFVLLSALMKSGKCSSFSYAAAKVSDQKS</sequence>
<keyword evidence="1" id="KW-1133">Transmembrane helix</keyword>
<evidence type="ECO:0000313" key="2">
    <source>
        <dbReference type="EMBL" id="SEM92350.1"/>
    </source>
</evidence>
<feature type="transmembrane region" description="Helical" evidence="1">
    <location>
        <begin position="52"/>
        <end position="73"/>
    </location>
</feature>
<accession>A0A1H8CBF8</accession>
<keyword evidence="1" id="KW-0812">Transmembrane</keyword>
<name>A0A1H8CBF8_9BACL</name>
<feature type="transmembrane region" description="Helical" evidence="1">
    <location>
        <begin position="12"/>
        <end position="32"/>
    </location>
</feature>
<dbReference type="Proteomes" id="UP000199695">
    <property type="component" value="Unassembled WGS sequence"/>
</dbReference>
<dbReference type="AlphaFoldDB" id="A0A1H8CBF8"/>
<keyword evidence="1" id="KW-0472">Membrane</keyword>
<proteinExistence type="predicted"/>
<evidence type="ECO:0000256" key="1">
    <source>
        <dbReference type="SAM" id="Phobius"/>
    </source>
</evidence>
<evidence type="ECO:0000313" key="3">
    <source>
        <dbReference type="Proteomes" id="UP000199695"/>
    </source>
</evidence>